<keyword evidence="3" id="KW-1133">Transmembrane helix</keyword>
<keyword evidence="3" id="KW-0812">Transmembrane</keyword>
<feature type="region of interest" description="Disordered" evidence="2">
    <location>
        <begin position="305"/>
        <end position="328"/>
    </location>
</feature>
<keyword evidence="1" id="KW-0175">Coiled coil</keyword>
<feature type="domain" description="Transcription regulator PadR N-terminal" evidence="4">
    <location>
        <begin position="27"/>
        <end position="97"/>
    </location>
</feature>
<dbReference type="AlphaFoldDB" id="A0A9D2DWZ5"/>
<dbReference type="InterPro" id="IPR036390">
    <property type="entry name" value="WH_DNA-bd_sf"/>
</dbReference>
<evidence type="ECO:0000256" key="3">
    <source>
        <dbReference type="SAM" id="Phobius"/>
    </source>
</evidence>
<organism evidence="5 6">
    <name type="scientific">Candidatus Gallimonas intestinigallinarum</name>
    <dbReference type="NCBI Taxonomy" id="2838604"/>
    <lineage>
        <taxon>Bacteria</taxon>
        <taxon>Bacillati</taxon>
        <taxon>Bacillota</taxon>
        <taxon>Clostridia</taxon>
        <taxon>Candidatus Gallimonas</taxon>
    </lineage>
</organism>
<accession>A0A9D2DWZ5</accession>
<evidence type="ECO:0000256" key="2">
    <source>
        <dbReference type="SAM" id="MobiDB-lite"/>
    </source>
</evidence>
<feature type="transmembrane region" description="Helical" evidence="3">
    <location>
        <begin position="852"/>
        <end position="875"/>
    </location>
</feature>
<feature type="region of interest" description="Disordered" evidence="2">
    <location>
        <begin position="431"/>
        <end position="463"/>
    </location>
</feature>
<feature type="compositionally biased region" description="Basic and acidic residues" evidence="2">
    <location>
        <begin position="434"/>
        <end position="463"/>
    </location>
</feature>
<dbReference type="Pfam" id="PF03551">
    <property type="entry name" value="PadR"/>
    <property type="match status" value="1"/>
</dbReference>
<reference evidence="5" key="2">
    <citation type="submission" date="2021-04" db="EMBL/GenBank/DDBJ databases">
        <authorList>
            <person name="Gilroy R."/>
        </authorList>
    </citation>
    <scope>NUCLEOTIDE SEQUENCE</scope>
    <source>
        <strain evidence="5">CHK33-5263</strain>
    </source>
</reference>
<comment type="caution">
    <text evidence="5">The sequence shown here is derived from an EMBL/GenBank/DDBJ whole genome shotgun (WGS) entry which is preliminary data.</text>
</comment>
<feature type="region of interest" description="Disordered" evidence="2">
    <location>
        <begin position="656"/>
        <end position="680"/>
    </location>
</feature>
<dbReference type="SUPFAM" id="SSF46785">
    <property type="entry name" value="Winged helix' DNA-binding domain"/>
    <property type="match status" value="1"/>
</dbReference>
<dbReference type="PANTHER" id="PTHR33169">
    <property type="entry name" value="PADR-FAMILY TRANSCRIPTIONAL REGULATOR"/>
    <property type="match status" value="1"/>
</dbReference>
<evidence type="ECO:0000256" key="1">
    <source>
        <dbReference type="SAM" id="Coils"/>
    </source>
</evidence>
<dbReference type="InterPro" id="IPR052509">
    <property type="entry name" value="Metal_resp_DNA-bind_regulator"/>
</dbReference>
<gene>
    <name evidence="5" type="ORF">H9812_03445</name>
</gene>
<proteinExistence type="predicted"/>
<evidence type="ECO:0000313" key="6">
    <source>
        <dbReference type="Proteomes" id="UP000824044"/>
    </source>
</evidence>
<dbReference type="EMBL" id="DXBS01000067">
    <property type="protein sequence ID" value="HIZ24514.1"/>
    <property type="molecule type" value="Genomic_DNA"/>
</dbReference>
<sequence length="888" mass="101393">MDDVVQTERSEKSVSSDLIRGHINTIILRALYDGDKYGYEIIAEIERKSHGQYSLKQPSLYSALKRLEKDGYVTSYWGGSVSGGRRKYFSLTEAGKAISEQNQSEWEYSRTVIDSLISDKDFDFSNPAPTQVNMRVLKNSTSRVPRGEDEDSELDYLPSFDDDAELDQIEESYQEKLNEQRAAFDEELRTRAEEMTKEYDWREQELAAREKAIADRQAELDAKSEAVSKDSAAREAQLSLREQEIAAESARNAQLSQAFETREQQLSAREAELDKAIAQNEATFKEFAWREQELATREDTINRQRSDLTAEREATQKEQEQRSAELAAREEALAAERAELDEKAASLLHEQRTQLEEQTLQAFADQRAAFEEEIRTRNDALYKERDWREQELSAREQALVHKRAELDTQNAALHKEYDWREREISAREQALAQRRTDLDAHNESVAKDYERREQELADKENALNEQRAELEAQKEREATEQEEALRAQIASLEYELKENEAALEEAQRLAEERLVNQEAEEQRAQIAQLEETRDGLLQQLEDQKKAAEEQLEEERKKSEAQLEEEKKRSEALLADERQRNEFLLETERHRSETAIAAERNNYNNHLEAVLAQERARHQDELKAQEERIIAEQAEIYRRQEHALLQRNYLELLNTPASRQPNRDYNHYNSPAPPQGAEADAAGGDYRTVVQRLYANAVSPENSAPQDARAKSLDGIDFTDLQSRAEKDGIRIQTSGGKPGRFEQETESLVNKGKALFFSGIAFCAFCIAMGAILLGLSSSIALPGFYPYLLWGVGFAVLLVTGLAYANHYGARSLRKTGPIILNVVITYILLVIITLIIALAARIDFSAPLTLAAWVIIPIIAYLGIILFGVVYYIQIRPQQARPSTNN</sequence>
<dbReference type="PANTHER" id="PTHR33169:SF14">
    <property type="entry name" value="TRANSCRIPTIONAL REGULATOR RV3488"/>
    <property type="match status" value="1"/>
</dbReference>
<evidence type="ECO:0000259" key="4">
    <source>
        <dbReference type="Pfam" id="PF03551"/>
    </source>
</evidence>
<dbReference type="InterPro" id="IPR005149">
    <property type="entry name" value="Tscrpt_reg_PadR_N"/>
</dbReference>
<keyword evidence="3" id="KW-0472">Membrane</keyword>
<feature type="transmembrane region" description="Helical" evidence="3">
    <location>
        <begin position="820"/>
        <end position="840"/>
    </location>
</feature>
<evidence type="ECO:0000313" key="5">
    <source>
        <dbReference type="EMBL" id="HIZ24514.1"/>
    </source>
</evidence>
<name>A0A9D2DWZ5_9FIRM</name>
<feature type="region of interest" description="Disordered" evidence="2">
    <location>
        <begin position="543"/>
        <end position="573"/>
    </location>
</feature>
<reference evidence="5" key="1">
    <citation type="journal article" date="2021" name="PeerJ">
        <title>Extensive microbial diversity within the chicken gut microbiome revealed by metagenomics and culture.</title>
        <authorList>
            <person name="Gilroy R."/>
            <person name="Ravi A."/>
            <person name="Getino M."/>
            <person name="Pursley I."/>
            <person name="Horton D.L."/>
            <person name="Alikhan N.F."/>
            <person name="Baker D."/>
            <person name="Gharbi K."/>
            <person name="Hall N."/>
            <person name="Watson M."/>
            <person name="Adriaenssens E.M."/>
            <person name="Foster-Nyarko E."/>
            <person name="Jarju S."/>
            <person name="Secka A."/>
            <person name="Antonio M."/>
            <person name="Oren A."/>
            <person name="Chaudhuri R.R."/>
            <person name="La Ragione R."/>
            <person name="Hildebrand F."/>
            <person name="Pallen M.J."/>
        </authorList>
    </citation>
    <scope>NUCLEOTIDE SEQUENCE</scope>
    <source>
        <strain evidence="5">CHK33-5263</strain>
    </source>
</reference>
<dbReference type="Proteomes" id="UP000824044">
    <property type="component" value="Unassembled WGS sequence"/>
</dbReference>
<feature type="transmembrane region" description="Helical" evidence="3">
    <location>
        <begin position="788"/>
        <end position="808"/>
    </location>
</feature>
<protein>
    <submittedName>
        <fullName evidence="5">Helix-turn-helix transcriptional regulator</fullName>
    </submittedName>
</protein>
<feature type="coiled-coil region" evidence="1">
    <location>
        <begin position="607"/>
        <end position="634"/>
    </location>
</feature>
<dbReference type="Gene3D" id="1.10.10.10">
    <property type="entry name" value="Winged helix-like DNA-binding domain superfamily/Winged helix DNA-binding domain"/>
    <property type="match status" value="1"/>
</dbReference>
<dbReference type="InterPro" id="IPR036388">
    <property type="entry name" value="WH-like_DNA-bd_sf"/>
</dbReference>
<feature type="transmembrane region" description="Helical" evidence="3">
    <location>
        <begin position="754"/>
        <end position="776"/>
    </location>
</feature>